<gene>
    <name evidence="2" type="ORF">E0L32_001353</name>
</gene>
<comment type="caution">
    <text evidence="2">The sequence shown here is derived from an EMBL/GenBank/DDBJ whole genome shotgun (WGS) entry which is preliminary data.</text>
</comment>
<name>A0A507ATX7_9PEZI</name>
<dbReference type="STRING" id="1093900.A0A507ATX7"/>
<dbReference type="AlphaFoldDB" id="A0A507ATX7"/>
<proteinExistence type="predicted"/>
<accession>A0A507ATX7</accession>
<feature type="domain" description="DUF6546" evidence="1">
    <location>
        <begin position="311"/>
        <end position="499"/>
    </location>
</feature>
<evidence type="ECO:0000259" key="1">
    <source>
        <dbReference type="Pfam" id="PF20183"/>
    </source>
</evidence>
<dbReference type="Proteomes" id="UP000319257">
    <property type="component" value="Unassembled WGS sequence"/>
</dbReference>
<dbReference type="EMBL" id="SKBQ01000005">
    <property type="protein sequence ID" value="TPX10156.1"/>
    <property type="molecule type" value="Genomic_DNA"/>
</dbReference>
<dbReference type="InterPro" id="IPR046676">
    <property type="entry name" value="DUF6546"/>
</dbReference>
<evidence type="ECO:0000313" key="2">
    <source>
        <dbReference type="EMBL" id="TPX10156.1"/>
    </source>
</evidence>
<dbReference type="OrthoDB" id="4802432at2759"/>
<organism evidence="2 3">
    <name type="scientific">Thyridium curvatum</name>
    <dbReference type="NCBI Taxonomy" id="1093900"/>
    <lineage>
        <taxon>Eukaryota</taxon>
        <taxon>Fungi</taxon>
        <taxon>Dikarya</taxon>
        <taxon>Ascomycota</taxon>
        <taxon>Pezizomycotina</taxon>
        <taxon>Sordariomycetes</taxon>
        <taxon>Sordariomycetidae</taxon>
        <taxon>Thyridiales</taxon>
        <taxon>Thyridiaceae</taxon>
        <taxon>Thyridium</taxon>
    </lineage>
</organism>
<sequence>MAGSWNDLPWDVWVIIFEILRRTSFKVSKERFDPSERALQNHTASAYATVCRAWQSFFEKRNFRTLVLHQSDIPLFEHYVHGERRYWVEWVWLRVELPKYNCRKCHKQESPKEIRRNNTCFTNAIARLFAVLSTWPIYTGYRHRGVALDLSVHSPSDVEHFCQELKSQSYDSAWIDSPEWPDLISWREVSIYDEKHCWIGTEPRPWLGRGELRRVFGRPGGLSLDFRASYAKHLNGTLPKVVCVSLLIIRRQFYRHYSVSNALKPILHSLQGLHGFRYEPWRGVDTEGRSGLAIRDEEHRLLLSELGNMPNLGAVSLFENSAHDYHGRIIKEHDPALAEALAKSSQNLANLHISHMIDGKDFLNAAYRDVRLSNELMWHRLKFISLTSPALSINGHDTLIQTAAVAARSMPLLDLMEIWHAEQHQACIFRFSRVQDRPCIQLFSTWSGPFSARAISRWKAATRDCHYELEQEIYSLTPASASSGISILPHLNLVVCVLHLRSLCQLLSLLEPSEILEQFVEQQRVQ</sequence>
<keyword evidence="3" id="KW-1185">Reference proteome</keyword>
<dbReference type="GeneID" id="41968800"/>
<dbReference type="RefSeq" id="XP_030991867.1">
    <property type="nucleotide sequence ID" value="XM_031135423.1"/>
</dbReference>
<evidence type="ECO:0000313" key="3">
    <source>
        <dbReference type="Proteomes" id="UP000319257"/>
    </source>
</evidence>
<reference evidence="2 3" key="1">
    <citation type="submission" date="2019-06" db="EMBL/GenBank/DDBJ databases">
        <title>Draft genome sequence of the filamentous fungus Phialemoniopsis curvata isolated from diesel fuel.</title>
        <authorList>
            <person name="Varaljay V.A."/>
            <person name="Lyon W.J."/>
            <person name="Crouch A.L."/>
            <person name="Drake C.E."/>
            <person name="Hollomon J.M."/>
            <person name="Nadeau L.J."/>
            <person name="Nunn H.S."/>
            <person name="Stevenson B.S."/>
            <person name="Bojanowski C.L."/>
            <person name="Crookes-Goodson W.J."/>
        </authorList>
    </citation>
    <scope>NUCLEOTIDE SEQUENCE [LARGE SCALE GENOMIC DNA]</scope>
    <source>
        <strain evidence="2 3">D216</strain>
    </source>
</reference>
<dbReference type="Pfam" id="PF20183">
    <property type="entry name" value="DUF6546"/>
    <property type="match status" value="1"/>
</dbReference>
<protein>
    <recommendedName>
        <fullName evidence="1">DUF6546 domain-containing protein</fullName>
    </recommendedName>
</protein>
<dbReference type="InParanoid" id="A0A507ATX7"/>